<comment type="function">
    <text evidence="2">Lytic polysaccharide monooxygenase (LMPO) that depolymerizes crystalline and amorphous polysaccharides via the oxidation of scissile alpha- or beta-(1-4)-glycosidic bonds, yielding C1 and/or C4 oxidation products. Catalysis by LPMOs requires the reduction of the active-site copper from Cu(II) to Cu(I) by a reducing agent and H(2)O(2) or O(2) as a cosubstrate.</text>
</comment>
<protein>
    <recommendedName>
        <fullName evidence="2">AA9 family lytic polysaccharide monooxygenase</fullName>
        <ecNumber evidence="2">1.14.99.56</ecNumber>
    </recommendedName>
    <alternativeName>
        <fullName evidence="2">Endo-beta-1,4-glucanase</fullName>
    </alternativeName>
    <alternativeName>
        <fullName evidence="2">Glycosyl hydrolase 61 family protein</fullName>
    </alternativeName>
</protein>
<dbReference type="OrthoDB" id="4849160at2759"/>
<gene>
    <name evidence="5" type="ORF">M407DRAFT_64186</name>
</gene>
<dbReference type="Pfam" id="PF03443">
    <property type="entry name" value="AA9"/>
    <property type="match status" value="1"/>
</dbReference>
<dbReference type="EC" id="1.14.99.56" evidence="2"/>
<comment type="catalytic activity">
    <reaction evidence="2">
        <text>[(1-&gt;4)-beta-D-glucosyl]n+m + reduced acceptor + O2 = 4-dehydro-beta-D-glucosyl-[(1-&gt;4)-beta-D-glucosyl]n-1 + [(1-&gt;4)-beta-D-glucosyl]m + acceptor + H2O.</text>
        <dbReference type="EC" id="1.14.99.56"/>
    </reaction>
</comment>
<evidence type="ECO:0000259" key="4">
    <source>
        <dbReference type="Pfam" id="PF03443"/>
    </source>
</evidence>
<comment type="domain">
    <text evidence="2">Has a modular structure: an endo-beta-1,4-glucanase catalytic module at the N-terminus, a linker rich in serines and threonines, and a C-terminal carbohydrate-binding module (CBM).</text>
</comment>
<dbReference type="GO" id="GO:0008810">
    <property type="term" value="F:cellulase activity"/>
    <property type="evidence" value="ECO:0007669"/>
    <property type="project" value="UniProtKB-UniRule"/>
</dbReference>
<keyword evidence="2" id="KW-0136">Cellulose degradation</keyword>
<feature type="domain" description="Auxiliary Activity family 9 catalytic" evidence="4">
    <location>
        <begin position="21"/>
        <end position="237"/>
    </location>
</feature>
<dbReference type="Proteomes" id="UP000054248">
    <property type="component" value="Unassembled WGS sequence"/>
</dbReference>
<dbReference type="PANTHER" id="PTHR33353">
    <property type="entry name" value="PUTATIVE (AFU_ORTHOLOGUE AFUA_1G12560)-RELATED"/>
    <property type="match status" value="1"/>
</dbReference>
<dbReference type="HOGENOM" id="CLU_031730_1_1_1"/>
<keyword evidence="1 2" id="KW-1015">Disulfide bond</keyword>
<dbReference type="GO" id="GO:0030248">
    <property type="term" value="F:cellulose binding"/>
    <property type="evidence" value="ECO:0007669"/>
    <property type="project" value="UniProtKB-UniRule"/>
</dbReference>
<evidence type="ECO:0000313" key="6">
    <source>
        <dbReference type="Proteomes" id="UP000054248"/>
    </source>
</evidence>
<reference evidence="6" key="2">
    <citation type="submission" date="2015-01" db="EMBL/GenBank/DDBJ databases">
        <title>Evolutionary Origins and Diversification of the Mycorrhizal Mutualists.</title>
        <authorList>
            <consortium name="DOE Joint Genome Institute"/>
            <consortium name="Mycorrhizal Genomics Consortium"/>
            <person name="Kohler A."/>
            <person name="Kuo A."/>
            <person name="Nagy L.G."/>
            <person name="Floudas D."/>
            <person name="Copeland A."/>
            <person name="Barry K.W."/>
            <person name="Cichocki N."/>
            <person name="Veneault-Fourrey C."/>
            <person name="LaButti K."/>
            <person name="Lindquist E.A."/>
            <person name="Lipzen A."/>
            <person name="Lundell T."/>
            <person name="Morin E."/>
            <person name="Murat C."/>
            <person name="Riley R."/>
            <person name="Ohm R."/>
            <person name="Sun H."/>
            <person name="Tunlid A."/>
            <person name="Henrissat B."/>
            <person name="Grigoriev I.V."/>
            <person name="Hibbett D.S."/>
            <person name="Martin F."/>
        </authorList>
    </citation>
    <scope>NUCLEOTIDE SEQUENCE [LARGE SCALE GENOMIC DNA]</scope>
    <source>
        <strain evidence="6">MUT 4182</strain>
    </source>
</reference>
<keyword evidence="2" id="KW-0964">Secreted</keyword>
<keyword evidence="2" id="KW-0119">Carbohydrate metabolism</keyword>
<dbReference type="InterPro" id="IPR049892">
    <property type="entry name" value="AA9"/>
</dbReference>
<evidence type="ECO:0000256" key="3">
    <source>
        <dbReference type="SAM" id="SignalP"/>
    </source>
</evidence>
<dbReference type="GO" id="GO:0030245">
    <property type="term" value="P:cellulose catabolic process"/>
    <property type="evidence" value="ECO:0007669"/>
    <property type="project" value="UniProtKB-UniRule"/>
</dbReference>
<evidence type="ECO:0000256" key="1">
    <source>
        <dbReference type="ARBA" id="ARBA00023157"/>
    </source>
</evidence>
<proteinExistence type="predicted"/>
<dbReference type="InterPro" id="IPR005103">
    <property type="entry name" value="AA9_LPMO"/>
</dbReference>
<accession>A0A0C3MLR7</accession>
<dbReference type="AlphaFoldDB" id="A0A0C3MLR7"/>
<dbReference type="Gene3D" id="2.70.50.70">
    <property type="match status" value="1"/>
</dbReference>
<dbReference type="EMBL" id="KN822942">
    <property type="protein sequence ID" value="KIO34637.1"/>
    <property type="molecule type" value="Genomic_DNA"/>
</dbReference>
<dbReference type="CDD" id="cd21175">
    <property type="entry name" value="LPMO_AA9"/>
    <property type="match status" value="1"/>
</dbReference>
<organism evidence="5 6">
    <name type="scientific">Tulasnella calospora MUT 4182</name>
    <dbReference type="NCBI Taxonomy" id="1051891"/>
    <lineage>
        <taxon>Eukaryota</taxon>
        <taxon>Fungi</taxon>
        <taxon>Dikarya</taxon>
        <taxon>Basidiomycota</taxon>
        <taxon>Agaricomycotina</taxon>
        <taxon>Agaricomycetes</taxon>
        <taxon>Cantharellales</taxon>
        <taxon>Tulasnellaceae</taxon>
        <taxon>Tulasnella</taxon>
    </lineage>
</organism>
<name>A0A0C3MLR7_9AGAM</name>
<feature type="chain" id="PRO_5002167057" description="AA9 family lytic polysaccharide monooxygenase" evidence="3">
    <location>
        <begin position="21"/>
        <end position="258"/>
    </location>
</feature>
<feature type="signal peptide" evidence="3">
    <location>
        <begin position="1"/>
        <end position="20"/>
    </location>
</feature>
<dbReference type="PANTHER" id="PTHR33353:SF19">
    <property type="entry name" value="GLYCOSYLHYDROLASE FAMILY 61-8 PROTEIN"/>
    <property type="match status" value="1"/>
</dbReference>
<keyword evidence="5" id="KW-0378">Hydrolase</keyword>
<keyword evidence="6" id="KW-1185">Reference proteome</keyword>
<evidence type="ECO:0000256" key="2">
    <source>
        <dbReference type="RuleBase" id="RU368122"/>
    </source>
</evidence>
<dbReference type="GO" id="GO:0005576">
    <property type="term" value="C:extracellular region"/>
    <property type="evidence" value="ECO:0007669"/>
    <property type="project" value="UniProtKB-SubCell"/>
</dbReference>
<comment type="subcellular location">
    <subcellularLocation>
        <location evidence="2">Secreted</location>
    </subcellularLocation>
</comment>
<dbReference type="STRING" id="1051891.A0A0C3MLR7"/>
<keyword evidence="3" id="KW-0732">Signal</keyword>
<sequence>MIALSALTALAAFLVSGAQAHGGVTSWSIGSTTYPGWQPYLPASQQSVTAGRPYTSYDPILNPTASTIHCNDDGNAGPNPTSININPGDTIIGHYPQWTHAEGPVTVYLAACNAANCNGVNSGTVKWFKIAEQGLISGTLAAGSWANGILMANLQWPAKIPTNLKAGAYLLRMETLALHQANTPQFYPECVQLIVGGSGTALPPAAYQVSIPGAWTATDPGVMVDIYGDAAKTQTTYVIPGPRVWSGFTGIDIPGGSK</sequence>
<evidence type="ECO:0000313" key="5">
    <source>
        <dbReference type="EMBL" id="KIO34637.1"/>
    </source>
</evidence>
<reference evidence="5 6" key="1">
    <citation type="submission" date="2014-04" db="EMBL/GenBank/DDBJ databases">
        <authorList>
            <consortium name="DOE Joint Genome Institute"/>
            <person name="Kuo A."/>
            <person name="Girlanda M."/>
            <person name="Perotto S."/>
            <person name="Kohler A."/>
            <person name="Nagy L.G."/>
            <person name="Floudas D."/>
            <person name="Copeland A."/>
            <person name="Barry K.W."/>
            <person name="Cichocki N."/>
            <person name="Veneault-Fourrey C."/>
            <person name="LaButti K."/>
            <person name="Lindquist E.A."/>
            <person name="Lipzen A."/>
            <person name="Lundell T."/>
            <person name="Morin E."/>
            <person name="Murat C."/>
            <person name="Sun H."/>
            <person name="Tunlid A."/>
            <person name="Henrissat B."/>
            <person name="Grigoriev I.V."/>
            <person name="Hibbett D.S."/>
            <person name="Martin F."/>
            <person name="Nordberg H.P."/>
            <person name="Cantor M.N."/>
            <person name="Hua S.X."/>
        </authorList>
    </citation>
    <scope>NUCLEOTIDE SEQUENCE [LARGE SCALE GENOMIC DNA]</scope>
    <source>
        <strain evidence="5 6">MUT 4182</strain>
    </source>
</reference>
<keyword evidence="2" id="KW-0624">Polysaccharide degradation</keyword>